<dbReference type="AlphaFoldDB" id="A0A1A8XHK1"/>
<evidence type="ECO:0000256" key="1">
    <source>
        <dbReference type="ARBA" id="ARBA00007198"/>
    </source>
</evidence>
<evidence type="ECO:0000256" key="2">
    <source>
        <dbReference type="PROSITE-ProRule" id="PRU01282"/>
    </source>
</evidence>
<comment type="similarity">
    <text evidence="1 2">Belongs to the ArsC family.</text>
</comment>
<organism evidence="4 5">
    <name type="scientific">Candidatus Propionivibrio aalborgensis</name>
    <dbReference type="NCBI Taxonomy" id="1860101"/>
    <lineage>
        <taxon>Bacteria</taxon>
        <taxon>Pseudomonadati</taxon>
        <taxon>Pseudomonadota</taxon>
        <taxon>Betaproteobacteria</taxon>
        <taxon>Rhodocyclales</taxon>
        <taxon>Rhodocyclaceae</taxon>
        <taxon>Propionivibrio</taxon>
    </lineage>
</organism>
<accession>A0A1A8XHK1</accession>
<evidence type="ECO:0000313" key="4">
    <source>
        <dbReference type="EMBL" id="SBT04635.1"/>
    </source>
</evidence>
<dbReference type="SUPFAM" id="SSF52833">
    <property type="entry name" value="Thioredoxin-like"/>
    <property type="match status" value="1"/>
</dbReference>
<dbReference type="EMBL" id="FLQY01000038">
    <property type="protein sequence ID" value="SBT04635.1"/>
    <property type="molecule type" value="Genomic_DNA"/>
</dbReference>
<dbReference type="InterPro" id="IPR006503">
    <property type="entry name" value="Nase-assoc"/>
</dbReference>
<keyword evidence="5" id="KW-1185">Reference proteome</keyword>
<sequence>MATVTFYEKPGCSGNLRQKLLLAASGHTVQARDLNAEAWSADRLLAFLGNLEIGEWFNRSAPLVKSGEIVPDNLGFEQALHLLLDNPLLIRRPLMEIIRGTATERCVGFDPVIVDAWIGLNHVGFPVGDVQSCARGSNGRISGLSPAHAASDGDGAEEANHGRCGAH</sequence>
<gene>
    <name evidence="4" type="ORF">PROAA_1320018</name>
</gene>
<feature type="region of interest" description="Disordered" evidence="3">
    <location>
        <begin position="144"/>
        <end position="167"/>
    </location>
</feature>
<dbReference type="InterPro" id="IPR036249">
    <property type="entry name" value="Thioredoxin-like_sf"/>
</dbReference>
<protein>
    <submittedName>
        <fullName evidence="4">Nitrogenase-associated protein</fullName>
    </submittedName>
</protein>
<dbReference type="PROSITE" id="PS51353">
    <property type="entry name" value="ARSC"/>
    <property type="match status" value="1"/>
</dbReference>
<dbReference type="InterPro" id="IPR006660">
    <property type="entry name" value="Arsenate_reductase-like"/>
</dbReference>
<proteinExistence type="inferred from homology"/>
<reference evidence="4 5" key="1">
    <citation type="submission" date="2016-06" db="EMBL/GenBank/DDBJ databases">
        <authorList>
            <person name="Kjaerup R.B."/>
            <person name="Dalgaard T.S."/>
            <person name="Juul-Madsen H.R."/>
        </authorList>
    </citation>
    <scope>NUCLEOTIDE SEQUENCE [LARGE SCALE GENOMIC DNA]</scope>
    <source>
        <strain evidence="4">2</strain>
    </source>
</reference>
<dbReference type="Proteomes" id="UP000199600">
    <property type="component" value="Unassembled WGS sequence"/>
</dbReference>
<dbReference type="RefSeq" id="WP_186409878.1">
    <property type="nucleotide sequence ID" value="NZ_FLQY01000038.1"/>
</dbReference>
<name>A0A1A8XHK1_9RHOO</name>
<evidence type="ECO:0000256" key="3">
    <source>
        <dbReference type="SAM" id="MobiDB-lite"/>
    </source>
</evidence>
<dbReference type="NCBIfam" id="TIGR01616">
    <property type="entry name" value="nitro_assoc"/>
    <property type="match status" value="1"/>
</dbReference>
<evidence type="ECO:0000313" key="5">
    <source>
        <dbReference type="Proteomes" id="UP000199600"/>
    </source>
</evidence>
<dbReference type="Gene3D" id="3.40.30.10">
    <property type="entry name" value="Glutaredoxin"/>
    <property type="match status" value="1"/>
</dbReference>